<evidence type="ECO:0000313" key="7">
    <source>
        <dbReference type="EMBL" id="GFN73789.1"/>
    </source>
</evidence>
<proteinExistence type="predicted"/>
<dbReference type="InterPro" id="IPR036179">
    <property type="entry name" value="Ig-like_dom_sf"/>
</dbReference>
<keyword evidence="6" id="KW-0732">Signal</keyword>
<dbReference type="Proteomes" id="UP000735302">
    <property type="component" value="Unassembled WGS sequence"/>
</dbReference>
<dbReference type="Gene3D" id="2.60.40.10">
    <property type="entry name" value="Immunoglobulins"/>
    <property type="match status" value="2"/>
</dbReference>
<evidence type="ECO:0000256" key="6">
    <source>
        <dbReference type="SAM" id="SignalP"/>
    </source>
</evidence>
<accession>A0AAV3XRD0</accession>
<dbReference type="GO" id="GO:0005911">
    <property type="term" value="C:cell-cell junction"/>
    <property type="evidence" value="ECO:0007669"/>
    <property type="project" value="TreeGrafter"/>
</dbReference>
<dbReference type="EMBL" id="BLXT01000029">
    <property type="protein sequence ID" value="GFN73789.1"/>
    <property type="molecule type" value="Genomic_DNA"/>
</dbReference>
<reference evidence="7 8" key="1">
    <citation type="journal article" date="2021" name="Elife">
        <title>Chloroplast acquisition without the gene transfer in kleptoplastic sea slugs, Plakobranchus ocellatus.</title>
        <authorList>
            <person name="Maeda T."/>
            <person name="Takahashi S."/>
            <person name="Yoshida T."/>
            <person name="Shimamura S."/>
            <person name="Takaki Y."/>
            <person name="Nagai Y."/>
            <person name="Toyoda A."/>
            <person name="Suzuki Y."/>
            <person name="Arimoto A."/>
            <person name="Ishii H."/>
            <person name="Satoh N."/>
            <person name="Nishiyama T."/>
            <person name="Hasebe M."/>
            <person name="Maruyama T."/>
            <person name="Minagawa J."/>
            <person name="Obokata J."/>
            <person name="Shigenobu S."/>
        </authorList>
    </citation>
    <scope>NUCLEOTIDE SEQUENCE [LARGE SCALE GENOMIC DNA]</scope>
</reference>
<keyword evidence="4" id="KW-0325">Glycoprotein</keyword>
<dbReference type="PANTHER" id="PTHR11640">
    <property type="entry name" value="NEPHRIN"/>
    <property type="match status" value="1"/>
</dbReference>
<feature type="signal peptide" evidence="6">
    <location>
        <begin position="1"/>
        <end position="20"/>
    </location>
</feature>
<comment type="subcellular location">
    <subcellularLocation>
        <location evidence="1">Membrane</location>
        <topology evidence="1">Single-pass type I membrane protein</topology>
    </subcellularLocation>
</comment>
<evidence type="ECO:0000313" key="8">
    <source>
        <dbReference type="Proteomes" id="UP000735302"/>
    </source>
</evidence>
<dbReference type="InterPro" id="IPR051275">
    <property type="entry name" value="Cell_adhesion_signaling"/>
</dbReference>
<dbReference type="AlphaFoldDB" id="A0AAV3XRD0"/>
<keyword evidence="2" id="KW-0472">Membrane</keyword>
<name>A0AAV3XRD0_9GAST</name>
<protein>
    <recommendedName>
        <fullName evidence="9">Ig-like domain-containing protein</fullName>
    </recommendedName>
</protein>
<keyword evidence="8" id="KW-1185">Reference proteome</keyword>
<feature type="chain" id="PRO_5043842375" description="Ig-like domain-containing protein" evidence="6">
    <location>
        <begin position="21"/>
        <end position="395"/>
    </location>
</feature>
<evidence type="ECO:0000256" key="1">
    <source>
        <dbReference type="ARBA" id="ARBA00004479"/>
    </source>
</evidence>
<evidence type="ECO:0000256" key="2">
    <source>
        <dbReference type="ARBA" id="ARBA00023136"/>
    </source>
</evidence>
<gene>
    <name evidence="7" type="ORF">PoB_000029500</name>
</gene>
<evidence type="ECO:0000256" key="4">
    <source>
        <dbReference type="ARBA" id="ARBA00023180"/>
    </source>
</evidence>
<dbReference type="InterPro" id="IPR013783">
    <property type="entry name" value="Ig-like_fold"/>
</dbReference>
<evidence type="ECO:0008006" key="9">
    <source>
        <dbReference type="Google" id="ProtNLM"/>
    </source>
</evidence>
<organism evidence="7 8">
    <name type="scientific">Plakobranchus ocellatus</name>
    <dbReference type="NCBI Taxonomy" id="259542"/>
    <lineage>
        <taxon>Eukaryota</taxon>
        <taxon>Metazoa</taxon>
        <taxon>Spiralia</taxon>
        <taxon>Lophotrochozoa</taxon>
        <taxon>Mollusca</taxon>
        <taxon>Gastropoda</taxon>
        <taxon>Heterobranchia</taxon>
        <taxon>Euthyneura</taxon>
        <taxon>Panpulmonata</taxon>
        <taxon>Sacoglossa</taxon>
        <taxon>Placobranchoidea</taxon>
        <taxon>Plakobranchidae</taxon>
        <taxon>Plakobranchus</taxon>
    </lineage>
</organism>
<dbReference type="GO" id="GO:0050839">
    <property type="term" value="F:cell adhesion molecule binding"/>
    <property type="evidence" value="ECO:0007669"/>
    <property type="project" value="TreeGrafter"/>
</dbReference>
<evidence type="ECO:0000256" key="5">
    <source>
        <dbReference type="ARBA" id="ARBA00023319"/>
    </source>
</evidence>
<dbReference type="GO" id="GO:0005886">
    <property type="term" value="C:plasma membrane"/>
    <property type="evidence" value="ECO:0007669"/>
    <property type="project" value="TreeGrafter"/>
</dbReference>
<comment type="caution">
    <text evidence="7">The sequence shown here is derived from an EMBL/GenBank/DDBJ whole genome shotgun (WGS) entry which is preliminary data.</text>
</comment>
<keyword evidence="5" id="KW-0393">Immunoglobulin domain</keyword>
<evidence type="ECO:0000256" key="3">
    <source>
        <dbReference type="ARBA" id="ARBA00023157"/>
    </source>
</evidence>
<keyword evidence="3" id="KW-1015">Disulfide bond</keyword>
<dbReference type="PANTHER" id="PTHR11640:SF164">
    <property type="entry name" value="MAM DOMAIN-CONTAINING GLYCOSYLPHOSPHATIDYLINOSITOL ANCHOR PROTEIN 1"/>
    <property type="match status" value="1"/>
</dbReference>
<sequence length="395" mass="43893">MESKIIVFVLVTFLMHELNAQTTPLKVYFENPDDRYVELGAKVNLDFSVNRNLMFIMTNSVQLLRERKVDGKMKTDLMTESAMLKVDDKSEYYEIKTGTVDMNAKTANMVFNIKAVRDDDDATFICKAINSTSGEETNSSLQVIVLRPNDKLSLQFASEEAFSESMDTPLEVDAGVYSVTCTSEGSNPATENIKIYWNGEEVQTSKPITEKMVTSLSKYSSVVTGEVSVELANSGQDVECVAVSRLGDQLTTKVPIKVNVYDPTVQCSSTTAFVGKRYPVLSCTIDEKGHDIETYAYEFGKTGDTIYVGEQSEEFDEVIKTDLGDSKVKVDLKLHRVKDTHFSEYYLIITHKSGHVTREAVVLTEVEGPKDSSSTFGVSLAAVLLCISCALWQML</sequence>
<dbReference type="SUPFAM" id="SSF48726">
    <property type="entry name" value="Immunoglobulin"/>
    <property type="match status" value="1"/>
</dbReference>
<dbReference type="GO" id="GO:0098609">
    <property type="term" value="P:cell-cell adhesion"/>
    <property type="evidence" value="ECO:0007669"/>
    <property type="project" value="TreeGrafter"/>
</dbReference>